<keyword evidence="1" id="KW-0472">Membrane</keyword>
<keyword evidence="3" id="KW-1185">Reference proteome</keyword>
<accession>A0A8H6XMB5</accession>
<keyword evidence="1" id="KW-1133">Transmembrane helix</keyword>
<evidence type="ECO:0000313" key="2">
    <source>
        <dbReference type="EMBL" id="KAF7343041.1"/>
    </source>
</evidence>
<feature type="transmembrane region" description="Helical" evidence="1">
    <location>
        <begin position="47"/>
        <end position="65"/>
    </location>
</feature>
<dbReference type="Proteomes" id="UP000620124">
    <property type="component" value="Unassembled WGS sequence"/>
</dbReference>
<dbReference type="EMBL" id="JACAZI010000016">
    <property type="protein sequence ID" value="KAF7343041.1"/>
    <property type="molecule type" value="Genomic_DNA"/>
</dbReference>
<evidence type="ECO:0000313" key="3">
    <source>
        <dbReference type="Proteomes" id="UP000620124"/>
    </source>
</evidence>
<organism evidence="2 3">
    <name type="scientific">Mycena venus</name>
    <dbReference type="NCBI Taxonomy" id="2733690"/>
    <lineage>
        <taxon>Eukaryota</taxon>
        <taxon>Fungi</taxon>
        <taxon>Dikarya</taxon>
        <taxon>Basidiomycota</taxon>
        <taxon>Agaricomycotina</taxon>
        <taxon>Agaricomycetes</taxon>
        <taxon>Agaricomycetidae</taxon>
        <taxon>Agaricales</taxon>
        <taxon>Marasmiineae</taxon>
        <taxon>Mycenaceae</taxon>
        <taxon>Mycena</taxon>
    </lineage>
</organism>
<gene>
    <name evidence="2" type="ORF">MVEN_01734400</name>
</gene>
<dbReference type="PANTHER" id="PTHR35043">
    <property type="entry name" value="TRANSCRIPTION FACTOR DOMAIN-CONTAINING PROTEIN"/>
    <property type="match status" value="1"/>
</dbReference>
<proteinExistence type="predicted"/>
<comment type="caution">
    <text evidence="2">The sequence shown here is derived from an EMBL/GenBank/DDBJ whole genome shotgun (WGS) entry which is preliminary data.</text>
</comment>
<dbReference type="AlphaFoldDB" id="A0A8H6XMB5"/>
<feature type="transmembrane region" description="Helical" evidence="1">
    <location>
        <begin position="7"/>
        <end position="27"/>
    </location>
</feature>
<keyword evidence="1" id="KW-0812">Transmembrane</keyword>
<evidence type="ECO:0000256" key="1">
    <source>
        <dbReference type="SAM" id="Phobius"/>
    </source>
</evidence>
<dbReference type="PANTHER" id="PTHR35043:SF7">
    <property type="entry name" value="TRANSCRIPTION FACTOR DOMAIN-CONTAINING PROTEIN"/>
    <property type="match status" value="1"/>
</dbReference>
<reference evidence="2" key="1">
    <citation type="submission" date="2020-05" db="EMBL/GenBank/DDBJ databases">
        <title>Mycena genomes resolve the evolution of fungal bioluminescence.</title>
        <authorList>
            <person name="Tsai I.J."/>
        </authorList>
    </citation>
    <scope>NUCLEOTIDE SEQUENCE</scope>
    <source>
        <strain evidence="2">CCC161011</strain>
    </source>
</reference>
<sequence>MSINNCWTLFGIVQGCLTTIFACTWVSVHRNVPPPNQTWLSSLGWKLGMMLVAVIAPELMVGFATRQFFVARRYANEFQGLSITHRLFICMGGFMLWSGSHPIATMKQLKERPDYVGEIAHVEVEDIMDKSKGDALSKDVVLTQGLWFITQLVARVHQRLPITELEVTTLAFAILNLFV</sequence>
<protein>
    <submittedName>
        <fullName evidence="2">Uncharacterized protein</fullName>
    </submittedName>
</protein>
<dbReference type="OrthoDB" id="9451547at2759"/>
<name>A0A8H6XMB5_9AGAR</name>